<keyword evidence="2" id="KW-1185">Reference proteome</keyword>
<proteinExistence type="predicted"/>
<comment type="caution">
    <text evidence="1">The sequence shown here is derived from an EMBL/GenBank/DDBJ whole genome shotgun (WGS) entry which is preliminary data.</text>
</comment>
<sequence length="239" mass="27534">MEPFKSTLFELLFERSFSESNIFSKLISYKDSPYTFSPNKEDVASSVVKINVTNKHGQELQLTDPDDPITMSIDTSSVFEDESTWKDMDEFKSVEGAFMLVAAFNYSVNAIIIEIRIKTLKVCTIYGKYGYSEPSEEDNDITVITKGLNKIKTMDPDTLNIDFQDQVFRLTLINENASEVMEPLVMTILCEARLFNTLQINKNEKVNNHKQNKITFNLRVCYFVQDYKLGSCKYTHNKK</sequence>
<organism evidence="1 2">
    <name type="scientific">Tegillarca granosa</name>
    <name type="common">Malaysian cockle</name>
    <name type="synonym">Anadara granosa</name>
    <dbReference type="NCBI Taxonomy" id="220873"/>
    <lineage>
        <taxon>Eukaryota</taxon>
        <taxon>Metazoa</taxon>
        <taxon>Spiralia</taxon>
        <taxon>Lophotrochozoa</taxon>
        <taxon>Mollusca</taxon>
        <taxon>Bivalvia</taxon>
        <taxon>Autobranchia</taxon>
        <taxon>Pteriomorphia</taxon>
        <taxon>Arcoida</taxon>
        <taxon>Arcoidea</taxon>
        <taxon>Arcidae</taxon>
        <taxon>Tegillarca</taxon>
    </lineage>
</organism>
<dbReference type="EMBL" id="JARBDR010000921">
    <property type="protein sequence ID" value="KAJ8299019.1"/>
    <property type="molecule type" value="Genomic_DNA"/>
</dbReference>
<reference evidence="1 2" key="1">
    <citation type="submission" date="2022-12" db="EMBL/GenBank/DDBJ databases">
        <title>Chromosome-level genome of Tegillarca granosa.</title>
        <authorList>
            <person name="Kim J."/>
        </authorList>
    </citation>
    <scope>NUCLEOTIDE SEQUENCE [LARGE SCALE GENOMIC DNA]</scope>
    <source>
        <strain evidence="1">Teg-2019</strain>
        <tissue evidence="1">Adductor muscle</tissue>
    </source>
</reference>
<evidence type="ECO:0000313" key="1">
    <source>
        <dbReference type="EMBL" id="KAJ8299019.1"/>
    </source>
</evidence>
<accession>A0ABQ9E105</accession>
<dbReference type="Proteomes" id="UP001217089">
    <property type="component" value="Unassembled WGS sequence"/>
</dbReference>
<name>A0ABQ9E105_TEGGR</name>
<evidence type="ECO:0000313" key="2">
    <source>
        <dbReference type="Proteomes" id="UP001217089"/>
    </source>
</evidence>
<protein>
    <submittedName>
        <fullName evidence="1">Uncharacterized protein</fullName>
    </submittedName>
</protein>
<gene>
    <name evidence="1" type="ORF">KUTeg_023079</name>
</gene>